<dbReference type="InterPro" id="IPR001304">
    <property type="entry name" value="C-type_lectin-like"/>
</dbReference>
<name>A0A7I8VQT8_9ANNE</name>
<keyword evidence="4" id="KW-1185">Reference proteome</keyword>
<reference evidence="3 4" key="1">
    <citation type="submission" date="2020-08" db="EMBL/GenBank/DDBJ databases">
        <authorList>
            <person name="Hejnol A."/>
        </authorList>
    </citation>
    <scope>NUCLEOTIDE SEQUENCE [LARGE SCALE GENOMIC DNA]</scope>
</reference>
<evidence type="ECO:0000313" key="3">
    <source>
        <dbReference type="EMBL" id="CAD5118615.1"/>
    </source>
</evidence>
<keyword evidence="1" id="KW-0812">Transmembrane</keyword>
<dbReference type="EMBL" id="CAJFCJ010000009">
    <property type="protein sequence ID" value="CAD5118615.1"/>
    <property type="molecule type" value="Genomic_DNA"/>
</dbReference>
<dbReference type="Proteomes" id="UP000549394">
    <property type="component" value="Unassembled WGS sequence"/>
</dbReference>
<dbReference type="Gene3D" id="2.20.100.10">
    <property type="entry name" value="Thrombospondin type-1 (TSP1) repeat"/>
    <property type="match status" value="1"/>
</dbReference>
<keyword evidence="1" id="KW-0472">Membrane</keyword>
<dbReference type="PROSITE" id="PS50092">
    <property type="entry name" value="TSP1"/>
    <property type="match status" value="1"/>
</dbReference>
<proteinExistence type="predicted"/>
<feature type="domain" description="C-type lectin" evidence="2">
    <location>
        <begin position="152"/>
        <end position="267"/>
    </location>
</feature>
<dbReference type="InterPro" id="IPR016187">
    <property type="entry name" value="CTDL_fold"/>
</dbReference>
<dbReference type="AlphaFoldDB" id="A0A7I8VQT8"/>
<dbReference type="InterPro" id="IPR036383">
    <property type="entry name" value="TSP1_rpt_sf"/>
</dbReference>
<dbReference type="SUPFAM" id="SSF56436">
    <property type="entry name" value="C-type lectin-like"/>
    <property type="match status" value="1"/>
</dbReference>
<organism evidence="3 4">
    <name type="scientific">Dimorphilus gyrociliatus</name>
    <dbReference type="NCBI Taxonomy" id="2664684"/>
    <lineage>
        <taxon>Eukaryota</taxon>
        <taxon>Metazoa</taxon>
        <taxon>Spiralia</taxon>
        <taxon>Lophotrochozoa</taxon>
        <taxon>Annelida</taxon>
        <taxon>Polychaeta</taxon>
        <taxon>Polychaeta incertae sedis</taxon>
        <taxon>Dinophilidae</taxon>
        <taxon>Dimorphilus</taxon>
    </lineage>
</organism>
<dbReference type="InterPro" id="IPR000884">
    <property type="entry name" value="TSP1_rpt"/>
</dbReference>
<evidence type="ECO:0000256" key="1">
    <source>
        <dbReference type="SAM" id="Phobius"/>
    </source>
</evidence>
<dbReference type="PROSITE" id="PS50041">
    <property type="entry name" value="C_TYPE_LECTIN_2"/>
    <property type="match status" value="1"/>
</dbReference>
<comment type="caution">
    <text evidence="3">The sequence shown here is derived from an EMBL/GenBank/DDBJ whole genome shotgun (WGS) entry which is preliminary data.</text>
</comment>
<dbReference type="SUPFAM" id="SSF82895">
    <property type="entry name" value="TSP-1 type 1 repeat"/>
    <property type="match status" value="1"/>
</dbReference>
<protein>
    <recommendedName>
        <fullName evidence="2">C-type lectin domain-containing protein</fullName>
    </recommendedName>
</protein>
<gene>
    <name evidence="3" type="ORF">DGYR_LOCUS6966</name>
</gene>
<evidence type="ECO:0000313" key="4">
    <source>
        <dbReference type="Proteomes" id="UP000549394"/>
    </source>
</evidence>
<keyword evidence="1" id="KW-1133">Transmembrane helix</keyword>
<dbReference type="InterPro" id="IPR016186">
    <property type="entry name" value="C-type_lectin-like/link_sf"/>
</dbReference>
<feature type="transmembrane region" description="Helical" evidence="1">
    <location>
        <begin position="337"/>
        <end position="358"/>
    </location>
</feature>
<evidence type="ECO:0000259" key="2">
    <source>
        <dbReference type="PROSITE" id="PS50041"/>
    </source>
</evidence>
<dbReference type="CDD" id="cd00037">
    <property type="entry name" value="CLECT"/>
    <property type="match status" value="1"/>
</dbReference>
<dbReference type="Gene3D" id="3.10.100.10">
    <property type="entry name" value="Mannose-Binding Protein A, subunit A"/>
    <property type="match status" value="1"/>
</dbReference>
<sequence>MCSVVEQPSNVFIAKKETSVTVKNLATSYNECKQRNKLDTSFTIKQEINGLSLNFTFEGEDDSQICPDRERFYLSTKNAVSLDDCMKKCAEFTLCIRFSFFQYYLECKLKASRRCWRNEPCAFNYIKRPNFCFDLIKEGVKEITSEVYFDNEGGYCYTHLHRMNFQSAKMACRSIGMHVLKLWIQQDVDTGNSFFVRLRKLKFRNVWLGLHRASSADTFIWQSDLWKDFDAIPSTHSKIVETGLGEGACFTASLDSDSTIDWVNRDCFKNVAHVICFRPIMGEWGPWVAWRPCSTCKERRMERHRDCNMPEPIIGSCLGEKFDYKSINVESEPLPPYYYHIYVGCICGTLVLLFAYVLKKIQSSFYGRFVEQLHNYEREAERDYFTLKNRLADYVSDVCETSPIRTSKSVKRQKSYTYTYITETDSDPLKEFNQAEEDGNSDKIMIEKLEEAEEEEDDEKLDYKNITVAVDIENHDER</sequence>
<accession>A0A7I8VQT8</accession>